<organism evidence="2 3">
    <name type="scientific">Gracilimonas halophila</name>
    <dbReference type="NCBI Taxonomy" id="1834464"/>
    <lineage>
        <taxon>Bacteria</taxon>
        <taxon>Pseudomonadati</taxon>
        <taxon>Balneolota</taxon>
        <taxon>Balneolia</taxon>
        <taxon>Balneolales</taxon>
        <taxon>Balneolaceae</taxon>
        <taxon>Gracilimonas</taxon>
    </lineage>
</organism>
<name>A0ABW5JKQ9_9BACT</name>
<feature type="transmembrane region" description="Helical" evidence="1">
    <location>
        <begin position="104"/>
        <end position="124"/>
    </location>
</feature>
<keyword evidence="3" id="KW-1185">Reference proteome</keyword>
<keyword evidence="1" id="KW-0812">Transmembrane</keyword>
<protein>
    <recommendedName>
        <fullName evidence="4">Cytochrome C and Quinol oxidase polypeptide I</fullName>
    </recommendedName>
</protein>
<sequence length="145" mass="16859">MPLITRLFIRSGLIFFLIALLTGVSSQAEILNFDGITPLFWHSLMVGWITQIIMGVSMWMFPGRIKEESFKNQKWGWLTFGFLNLGLGLRFISEPFVNTSNADIWKVLLVISALFQLMAVLFYVREIWPRVMSKDQRRKKRKEGA</sequence>
<dbReference type="SUPFAM" id="SSF81442">
    <property type="entry name" value="Cytochrome c oxidase subunit I-like"/>
    <property type="match status" value="1"/>
</dbReference>
<evidence type="ECO:0000313" key="2">
    <source>
        <dbReference type="EMBL" id="MFD2532988.1"/>
    </source>
</evidence>
<dbReference type="Gene3D" id="1.20.210.10">
    <property type="entry name" value="Cytochrome c oxidase-like, subunit I domain"/>
    <property type="match status" value="1"/>
</dbReference>
<comment type="caution">
    <text evidence="2">The sequence shown here is derived from an EMBL/GenBank/DDBJ whole genome shotgun (WGS) entry which is preliminary data.</text>
</comment>
<gene>
    <name evidence="2" type="ORF">ACFSVN_11060</name>
</gene>
<keyword evidence="1" id="KW-1133">Transmembrane helix</keyword>
<proteinExistence type="predicted"/>
<evidence type="ECO:0000256" key="1">
    <source>
        <dbReference type="SAM" id="Phobius"/>
    </source>
</evidence>
<dbReference type="InterPro" id="IPR036927">
    <property type="entry name" value="Cyt_c_oxase-like_su1_sf"/>
</dbReference>
<dbReference type="Proteomes" id="UP001597460">
    <property type="component" value="Unassembled WGS sequence"/>
</dbReference>
<feature type="transmembrane region" description="Helical" evidence="1">
    <location>
        <begin position="75"/>
        <end position="92"/>
    </location>
</feature>
<evidence type="ECO:0000313" key="3">
    <source>
        <dbReference type="Proteomes" id="UP001597460"/>
    </source>
</evidence>
<accession>A0ABW5JKQ9</accession>
<dbReference type="EMBL" id="JBHULI010000025">
    <property type="protein sequence ID" value="MFD2532988.1"/>
    <property type="molecule type" value="Genomic_DNA"/>
</dbReference>
<dbReference type="RefSeq" id="WP_390302466.1">
    <property type="nucleotide sequence ID" value="NZ_JBHULI010000025.1"/>
</dbReference>
<keyword evidence="1" id="KW-0472">Membrane</keyword>
<evidence type="ECO:0008006" key="4">
    <source>
        <dbReference type="Google" id="ProtNLM"/>
    </source>
</evidence>
<reference evidence="3" key="1">
    <citation type="journal article" date="2019" name="Int. J. Syst. Evol. Microbiol.">
        <title>The Global Catalogue of Microorganisms (GCM) 10K type strain sequencing project: providing services to taxonomists for standard genome sequencing and annotation.</title>
        <authorList>
            <consortium name="The Broad Institute Genomics Platform"/>
            <consortium name="The Broad Institute Genome Sequencing Center for Infectious Disease"/>
            <person name="Wu L."/>
            <person name="Ma J."/>
        </authorList>
    </citation>
    <scope>NUCLEOTIDE SEQUENCE [LARGE SCALE GENOMIC DNA]</scope>
    <source>
        <strain evidence="3">KCTC 52042</strain>
    </source>
</reference>
<feature type="transmembrane region" description="Helical" evidence="1">
    <location>
        <begin position="44"/>
        <end position="63"/>
    </location>
</feature>